<evidence type="ECO:0000313" key="3">
    <source>
        <dbReference type="EMBL" id="NUC74258.1"/>
    </source>
</evidence>
<dbReference type="AlphaFoldDB" id="A0A8J8GKC8"/>
<dbReference type="Proteomes" id="UP001016761">
    <property type="component" value="Unassembled WGS sequence"/>
</dbReference>
<sequence length="124" mass="12524">MPPFASPAPIGLEDRLLAFAVSLLVGGAALHTGTHVAADARDYGHAVVTALLGALAWAFLEPIPLLGGLLAAVAWIAVVKWRYRLGWLRSGAVGLAAWAAAVVVLAALELLGIGSITALGVPGA</sequence>
<evidence type="ECO:0000313" key="5">
    <source>
        <dbReference type="Proteomes" id="UP001016761"/>
    </source>
</evidence>
<dbReference type="RefSeq" id="WP_174682018.1">
    <property type="nucleotide sequence ID" value="NZ_JABUQZ010000001.1"/>
</dbReference>
<keyword evidence="1" id="KW-0812">Transmembrane</keyword>
<dbReference type="Proteomes" id="UP000728647">
    <property type="component" value="Unassembled WGS sequence"/>
</dbReference>
<reference evidence="2 5" key="1">
    <citation type="submission" date="2020-06" db="EMBL/GenBank/DDBJ databases">
        <title>Haloterrigena sp. nov., an extremely halophilic archaeon isolated from a saline sediment.</title>
        <authorList>
            <person name="Liu B.-B."/>
        </authorList>
    </citation>
    <scope>NUCLEOTIDE SEQUENCE</scope>
    <source>
        <strain evidence="2">SYSU A121-1</strain>
        <strain evidence="3 5">SYSU A558-1</strain>
    </source>
</reference>
<proteinExistence type="predicted"/>
<protein>
    <submittedName>
        <fullName evidence="2">Uncharacterized protein</fullName>
    </submittedName>
</protein>
<dbReference type="OrthoDB" id="205278at2157"/>
<evidence type="ECO:0000313" key="4">
    <source>
        <dbReference type="Proteomes" id="UP000728647"/>
    </source>
</evidence>
<gene>
    <name evidence="2" type="ORF">HT576_02575</name>
    <name evidence="3" type="ORF">HTZ84_18450</name>
</gene>
<evidence type="ECO:0000256" key="1">
    <source>
        <dbReference type="SAM" id="Phobius"/>
    </source>
</evidence>
<keyword evidence="5" id="KW-1185">Reference proteome</keyword>
<dbReference type="EMBL" id="JABURA010000001">
    <property type="protein sequence ID" value="NUB89917.1"/>
    <property type="molecule type" value="Genomic_DNA"/>
</dbReference>
<evidence type="ECO:0000313" key="2">
    <source>
        <dbReference type="EMBL" id="NUB89917.1"/>
    </source>
</evidence>
<keyword evidence="1" id="KW-0472">Membrane</keyword>
<organism evidence="2 4">
    <name type="scientific">Haloterrigena gelatinilytica</name>
    <dbReference type="NCBI Taxonomy" id="2741724"/>
    <lineage>
        <taxon>Archaea</taxon>
        <taxon>Methanobacteriati</taxon>
        <taxon>Methanobacteriota</taxon>
        <taxon>Stenosarchaea group</taxon>
        <taxon>Halobacteria</taxon>
        <taxon>Halobacteriales</taxon>
        <taxon>Natrialbaceae</taxon>
        <taxon>Haloterrigena</taxon>
    </lineage>
</organism>
<feature type="transmembrane region" description="Helical" evidence="1">
    <location>
        <begin position="95"/>
        <end position="121"/>
    </location>
</feature>
<name>A0A8J8GKC8_9EURY</name>
<feature type="transmembrane region" description="Helical" evidence="1">
    <location>
        <begin position="66"/>
        <end position="83"/>
    </location>
</feature>
<accession>A0A8J8GKC8</accession>
<keyword evidence="1" id="KW-1133">Transmembrane helix</keyword>
<comment type="caution">
    <text evidence="2">The sequence shown here is derived from an EMBL/GenBank/DDBJ whole genome shotgun (WGS) entry which is preliminary data.</text>
</comment>
<feature type="transmembrane region" description="Helical" evidence="1">
    <location>
        <begin position="16"/>
        <end position="36"/>
    </location>
</feature>
<dbReference type="EMBL" id="JABUQZ010000001">
    <property type="protein sequence ID" value="NUC74258.1"/>
    <property type="molecule type" value="Genomic_DNA"/>
</dbReference>